<comment type="caution">
    <text evidence="2">The sequence shown here is derived from an EMBL/GenBank/DDBJ whole genome shotgun (WGS) entry which is preliminary data.</text>
</comment>
<organism evidence="2 3">
    <name type="scientific">Datura stramonium</name>
    <name type="common">Jimsonweed</name>
    <name type="synonym">Common thornapple</name>
    <dbReference type="NCBI Taxonomy" id="4076"/>
    <lineage>
        <taxon>Eukaryota</taxon>
        <taxon>Viridiplantae</taxon>
        <taxon>Streptophyta</taxon>
        <taxon>Embryophyta</taxon>
        <taxon>Tracheophyta</taxon>
        <taxon>Spermatophyta</taxon>
        <taxon>Magnoliopsida</taxon>
        <taxon>eudicotyledons</taxon>
        <taxon>Gunneridae</taxon>
        <taxon>Pentapetalae</taxon>
        <taxon>asterids</taxon>
        <taxon>lamiids</taxon>
        <taxon>Solanales</taxon>
        <taxon>Solanaceae</taxon>
        <taxon>Solanoideae</taxon>
        <taxon>Datureae</taxon>
        <taxon>Datura</taxon>
    </lineage>
</organism>
<dbReference type="EMBL" id="JACEIK010004109">
    <property type="protein sequence ID" value="MCD9644236.1"/>
    <property type="molecule type" value="Genomic_DNA"/>
</dbReference>
<dbReference type="Proteomes" id="UP000823775">
    <property type="component" value="Unassembled WGS sequence"/>
</dbReference>
<proteinExistence type="predicted"/>
<keyword evidence="3" id="KW-1185">Reference proteome</keyword>
<reference evidence="2 3" key="1">
    <citation type="journal article" date="2021" name="BMC Genomics">
        <title>Datura genome reveals duplications of psychoactive alkaloid biosynthetic genes and high mutation rate following tissue culture.</title>
        <authorList>
            <person name="Rajewski A."/>
            <person name="Carter-House D."/>
            <person name="Stajich J."/>
            <person name="Litt A."/>
        </authorList>
    </citation>
    <scope>NUCLEOTIDE SEQUENCE [LARGE SCALE GENOMIC DNA]</scope>
    <source>
        <strain evidence="2">AR-01</strain>
    </source>
</reference>
<sequence>MKRGQWHCQSMYSLITEMIEKKIVCRRQASNTRKFECSWVGKNVLKLKQTAEAAFAGFEEDAHHYSSEQKGNGWERAKSWANIKLEKCMGLEVERPNGEQKPKFPPKLRGGGQEKQGKKGAKSCKRKVCWNLGGLKNK</sequence>
<name>A0ABS8VD02_DATST</name>
<gene>
    <name evidence="2" type="ORF">HAX54_032384</name>
</gene>
<evidence type="ECO:0000256" key="1">
    <source>
        <dbReference type="SAM" id="MobiDB-lite"/>
    </source>
</evidence>
<evidence type="ECO:0000313" key="3">
    <source>
        <dbReference type="Proteomes" id="UP000823775"/>
    </source>
</evidence>
<accession>A0ABS8VD02</accession>
<protein>
    <submittedName>
        <fullName evidence="2">Uncharacterized protein</fullName>
    </submittedName>
</protein>
<feature type="region of interest" description="Disordered" evidence="1">
    <location>
        <begin position="94"/>
        <end position="124"/>
    </location>
</feature>
<evidence type="ECO:0000313" key="2">
    <source>
        <dbReference type="EMBL" id="MCD9644236.1"/>
    </source>
</evidence>